<feature type="domain" description="Phosphomannose isomerase type I catalytic" evidence="1">
    <location>
        <begin position="3"/>
        <end position="145"/>
    </location>
</feature>
<evidence type="ECO:0000313" key="2">
    <source>
        <dbReference type="EMBL" id="CAH1395682.1"/>
    </source>
</evidence>
<sequence>MELKGVLLSQPWGMLGDQGLAGRLYVSAQGYNPIDGEIPFGEYIIGGDKFYETYIVTKDQYINTFFKSLTAKELGETAYCEFGNTLPFSVKIMSHKLPGPLLCYPSEEKGNLFHNKNAKIFLTSGVRHAIVVAIHDFSLLLGFRSLEFIIEVLKNVPEFRILIDGTLIDRFLETKDKNDFLKVFKNLLDNLPSQIEYTGKLLNNKLLNSAPSGIGEFHPLKLFEKLVNDNPSDVGIFLPYFLNVVKAWAFRGDDHSRRNSIHVSLWRSTGMLQ</sequence>
<dbReference type="GO" id="GO:0008270">
    <property type="term" value="F:zinc ion binding"/>
    <property type="evidence" value="ECO:0007669"/>
    <property type="project" value="InterPro"/>
</dbReference>
<dbReference type="Pfam" id="PF20511">
    <property type="entry name" value="PMI_typeI_cat"/>
    <property type="match status" value="1"/>
</dbReference>
<keyword evidence="3" id="KW-1185">Reference proteome</keyword>
<proteinExistence type="predicted"/>
<dbReference type="AlphaFoldDB" id="A0A9P0MLA6"/>
<dbReference type="InterPro" id="IPR046457">
    <property type="entry name" value="PMI_typeI_cat"/>
</dbReference>
<evidence type="ECO:0000313" key="3">
    <source>
        <dbReference type="Proteomes" id="UP001152798"/>
    </source>
</evidence>
<organism evidence="2 3">
    <name type="scientific">Nezara viridula</name>
    <name type="common">Southern green stink bug</name>
    <name type="synonym">Cimex viridulus</name>
    <dbReference type="NCBI Taxonomy" id="85310"/>
    <lineage>
        <taxon>Eukaryota</taxon>
        <taxon>Metazoa</taxon>
        <taxon>Ecdysozoa</taxon>
        <taxon>Arthropoda</taxon>
        <taxon>Hexapoda</taxon>
        <taxon>Insecta</taxon>
        <taxon>Pterygota</taxon>
        <taxon>Neoptera</taxon>
        <taxon>Paraneoptera</taxon>
        <taxon>Hemiptera</taxon>
        <taxon>Heteroptera</taxon>
        <taxon>Panheteroptera</taxon>
        <taxon>Pentatomomorpha</taxon>
        <taxon>Pentatomoidea</taxon>
        <taxon>Pentatomidae</taxon>
        <taxon>Pentatominae</taxon>
        <taxon>Nezara</taxon>
    </lineage>
</organism>
<accession>A0A9P0MLA6</accession>
<dbReference type="PRINTS" id="PR00714">
    <property type="entry name" value="MAN6PISMRASE"/>
</dbReference>
<dbReference type="GO" id="GO:0004476">
    <property type="term" value="F:mannose-6-phosphate isomerase activity"/>
    <property type="evidence" value="ECO:0007669"/>
    <property type="project" value="InterPro"/>
</dbReference>
<dbReference type="SUPFAM" id="SSF51182">
    <property type="entry name" value="RmlC-like cupins"/>
    <property type="match status" value="1"/>
</dbReference>
<dbReference type="Proteomes" id="UP001152798">
    <property type="component" value="Chromosome 3"/>
</dbReference>
<dbReference type="EMBL" id="OV725079">
    <property type="protein sequence ID" value="CAH1395682.1"/>
    <property type="molecule type" value="Genomic_DNA"/>
</dbReference>
<dbReference type="Gene3D" id="2.60.120.10">
    <property type="entry name" value="Jelly Rolls"/>
    <property type="match status" value="1"/>
</dbReference>
<evidence type="ECO:0000259" key="1">
    <source>
        <dbReference type="Pfam" id="PF20511"/>
    </source>
</evidence>
<protein>
    <recommendedName>
        <fullName evidence="1">Phosphomannose isomerase type I catalytic domain-containing protein</fullName>
    </recommendedName>
</protein>
<dbReference type="PANTHER" id="PTHR10309">
    <property type="entry name" value="MANNOSE-6-PHOSPHATE ISOMERASE"/>
    <property type="match status" value="1"/>
</dbReference>
<reference evidence="2" key="1">
    <citation type="submission" date="2022-01" db="EMBL/GenBank/DDBJ databases">
        <authorList>
            <person name="King R."/>
        </authorList>
    </citation>
    <scope>NUCLEOTIDE SEQUENCE</scope>
</reference>
<dbReference type="OrthoDB" id="6605218at2759"/>
<gene>
    <name evidence="2" type="ORF">NEZAVI_LOCUS5917</name>
</gene>
<dbReference type="InterPro" id="IPR011051">
    <property type="entry name" value="RmlC_Cupin_sf"/>
</dbReference>
<dbReference type="PANTHER" id="PTHR10309:SF0">
    <property type="entry name" value="MANNOSE-6-PHOSPHATE ISOMERASE"/>
    <property type="match status" value="1"/>
</dbReference>
<dbReference type="InterPro" id="IPR016305">
    <property type="entry name" value="Mannose-6-P_Isomerase"/>
</dbReference>
<dbReference type="InterPro" id="IPR014710">
    <property type="entry name" value="RmlC-like_jellyroll"/>
</dbReference>
<dbReference type="GO" id="GO:0005829">
    <property type="term" value="C:cytosol"/>
    <property type="evidence" value="ECO:0007669"/>
    <property type="project" value="TreeGrafter"/>
</dbReference>
<dbReference type="GO" id="GO:0009298">
    <property type="term" value="P:GDP-mannose biosynthetic process"/>
    <property type="evidence" value="ECO:0007669"/>
    <property type="project" value="InterPro"/>
</dbReference>
<name>A0A9P0MLA6_NEZVI</name>